<protein>
    <submittedName>
        <fullName evidence="2">Retrovirus-related Pol polyprotein from transposon TNT 1-94</fullName>
    </submittedName>
</protein>
<name>A0A438GGL8_VITVI</name>
<feature type="domain" description="Reverse transcriptase Ty1/copia-type" evidence="1">
    <location>
        <begin position="46"/>
        <end position="139"/>
    </location>
</feature>
<reference evidence="2 3" key="1">
    <citation type="journal article" date="2018" name="PLoS Genet.">
        <title>Population sequencing reveals clonal diversity and ancestral inbreeding in the grapevine cultivar Chardonnay.</title>
        <authorList>
            <person name="Roach M.J."/>
            <person name="Johnson D.L."/>
            <person name="Bohlmann J."/>
            <person name="van Vuuren H.J."/>
            <person name="Jones S.J."/>
            <person name="Pretorius I.S."/>
            <person name="Schmidt S.A."/>
            <person name="Borneman A.R."/>
        </authorList>
    </citation>
    <scope>NUCLEOTIDE SEQUENCE [LARGE SCALE GENOMIC DNA]</scope>
    <source>
        <strain evidence="3">cv. Chardonnay</strain>
        <tissue evidence="2">Leaf</tissue>
    </source>
</reference>
<dbReference type="PANTHER" id="PTHR11439:SF491">
    <property type="entry name" value="INTEGRASE CATALYTIC DOMAIN-CONTAINING PROTEIN"/>
    <property type="match status" value="1"/>
</dbReference>
<dbReference type="EMBL" id="QGNW01000440">
    <property type="protein sequence ID" value="RVW71344.1"/>
    <property type="molecule type" value="Genomic_DNA"/>
</dbReference>
<evidence type="ECO:0000313" key="3">
    <source>
        <dbReference type="Proteomes" id="UP000288805"/>
    </source>
</evidence>
<gene>
    <name evidence="2" type="primary">POLX_3915</name>
    <name evidence="2" type="ORF">CK203_059963</name>
</gene>
<dbReference type="PANTHER" id="PTHR11439">
    <property type="entry name" value="GAG-POL-RELATED RETROTRANSPOSON"/>
    <property type="match status" value="1"/>
</dbReference>
<accession>A0A438GGL8</accession>
<dbReference type="Proteomes" id="UP000288805">
    <property type="component" value="Unassembled WGS sequence"/>
</dbReference>
<evidence type="ECO:0000259" key="1">
    <source>
        <dbReference type="Pfam" id="PF07727"/>
    </source>
</evidence>
<proteinExistence type="predicted"/>
<organism evidence="2 3">
    <name type="scientific">Vitis vinifera</name>
    <name type="common">Grape</name>
    <dbReference type="NCBI Taxonomy" id="29760"/>
    <lineage>
        <taxon>Eukaryota</taxon>
        <taxon>Viridiplantae</taxon>
        <taxon>Streptophyta</taxon>
        <taxon>Embryophyta</taxon>
        <taxon>Tracheophyta</taxon>
        <taxon>Spermatophyta</taxon>
        <taxon>Magnoliopsida</taxon>
        <taxon>eudicotyledons</taxon>
        <taxon>Gunneridae</taxon>
        <taxon>Pentapetalae</taxon>
        <taxon>rosids</taxon>
        <taxon>Vitales</taxon>
        <taxon>Vitaceae</taxon>
        <taxon>Viteae</taxon>
        <taxon>Vitis</taxon>
    </lineage>
</organism>
<sequence>MERLKIDFMEFGPREEPQTYYEVITSKKSTHWIVVMNEKTESLQKNHTWQLVEKPKNQKIVGCKWVFKRNEGILGIEDARFKARLVAKGYAQKEVVDFNEVFSPVVKHSSIRVLLAMVALFDLESKQLDVKTVFLYGEFEMKDLGAVKKILGMEIHRDQKTEEEREYMSYVLYASVVGSIMYVMVCTRIDISYVVNVASRYMDSPRKIHWQAVKWIL</sequence>
<evidence type="ECO:0000313" key="2">
    <source>
        <dbReference type="EMBL" id="RVW71344.1"/>
    </source>
</evidence>
<dbReference type="Pfam" id="PF07727">
    <property type="entry name" value="RVT_2"/>
    <property type="match status" value="1"/>
</dbReference>
<dbReference type="AlphaFoldDB" id="A0A438GGL8"/>
<dbReference type="InterPro" id="IPR013103">
    <property type="entry name" value="RVT_2"/>
</dbReference>
<comment type="caution">
    <text evidence="2">The sequence shown here is derived from an EMBL/GenBank/DDBJ whole genome shotgun (WGS) entry which is preliminary data.</text>
</comment>